<accession>A0A848H932</accession>
<feature type="transmembrane region" description="Helical" evidence="7">
    <location>
        <begin position="263"/>
        <end position="284"/>
    </location>
</feature>
<dbReference type="GO" id="GO:0015297">
    <property type="term" value="F:antiporter activity"/>
    <property type="evidence" value="ECO:0007669"/>
    <property type="project" value="InterPro"/>
</dbReference>
<evidence type="ECO:0000256" key="5">
    <source>
        <dbReference type="ARBA" id="ARBA00022989"/>
    </source>
</evidence>
<proteinExistence type="predicted"/>
<dbReference type="NCBIfam" id="TIGR00797">
    <property type="entry name" value="matE"/>
    <property type="match status" value="1"/>
</dbReference>
<feature type="transmembrane region" description="Helical" evidence="7">
    <location>
        <begin position="56"/>
        <end position="78"/>
    </location>
</feature>
<comment type="subcellular location">
    <subcellularLocation>
        <location evidence="1">Cell inner membrane</location>
        <topology evidence="1">Multi-pass membrane protein</topology>
    </subcellularLocation>
</comment>
<dbReference type="InterPro" id="IPR048279">
    <property type="entry name" value="MdtK-like"/>
</dbReference>
<feature type="transmembrane region" description="Helical" evidence="7">
    <location>
        <begin position="12"/>
        <end position="36"/>
    </location>
</feature>
<evidence type="ECO:0000256" key="2">
    <source>
        <dbReference type="ARBA" id="ARBA00022448"/>
    </source>
</evidence>
<keyword evidence="6 7" id="KW-0472">Membrane</keyword>
<comment type="caution">
    <text evidence="8">The sequence shown here is derived from an EMBL/GenBank/DDBJ whole genome shotgun (WGS) entry which is preliminary data.</text>
</comment>
<feature type="transmembrane region" description="Helical" evidence="7">
    <location>
        <begin position="200"/>
        <end position="225"/>
    </location>
</feature>
<keyword evidence="3" id="KW-1003">Cell membrane</keyword>
<dbReference type="GO" id="GO:0005886">
    <property type="term" value="C:plasma membrane"/>
    <property type="evidence" value="ECO:0007669"/>
    <property type="project" value="UniProtKB-SubCell"/>
</dbReference>
<feature type="transmembrane region" description="Helical" evidence="7">
    <location>
        <begin position="99"/>
        <end position="121"/>
    </location>
</feature>
<dbReference type="AlphaFoldDB" id="A0A848H932"/>
<keyword evidence="5 7" id="KW-1133">Transmembrane helix</keyword>
<dbReference type="InterPro" id="IPR002528">
    <property type="entry name" value="MATE_fam"/>
</dbReference>
<dbReference type="Proteomes" id="UP000541185">
    <property type="component" value="Unassembled WGS sequence"/>
</dbReference>
<dbReference type="EMBL" id="JABBFX010000003">
    <property type="protein sequence ID" value="NML47004.1"/>
    <property type="molecule type" value="Genomic_DNA"/>
</dbReference>
<feature type="transmembrane region" description="Helical" evidence="7">
    <location>
        <begin position="171"/>
        <end position="194"/>
    </location>
</feature>
<gene>
    <name evidence="8" type="ORF">HHL11_24885</name>
</gene>
<evidence type="ECO:0000313" key="8">
    <source>
        <dbReference type="EMBL" id="NML47004.1"/>
    </source>
</evidence>
<feature type="transmembrane region" description="Helical" evidence="7">
    <location>
        <begin position="396"/>
        <end position="417"/>
    </location>
</feature>
<feature type="transmembrane region" description="Helical" evidence="7">
    <location>
        <begin position="330"/>
        <end position="356"/>
    </location>
</feature>
<dbReference type="GO" id="GO:0042910">
    <property type="term" value="F:xenobiotic transmembrane transporter activity"/>
    <property type="evidence" value="ECO:0007669"/>
    <property type="project" value="InterPro"/>
</dbReference>
<evidence type="ECO:0000256" key="3">
    <source>
        <dbReference type="ARBA" id="ARBA00022475"/>
    </source>
</evidence>
<evidence type="ECO:0000256" key="7">
    <source>
        <dbReference type="SAM" id="Phobius"/>
    </source>
</evidence>
<keyword evidence="4 7" id="KW-0812">Transmembrane</keyword>
<evidence type="ECO:0000256" key="4">
    <source>
        <dbReference type="ARBA" id="ARBA00022692"/>
    </source>
</evidence>
<feature type="transmembrane region" description="Helical" evidence="7">
    <location>
        <begin position="429"/>
        <end position="448"/>
    </location>
</feature>
<dbReference type="PIRSF" id="PIRSF006603">
    <property type="entry name" value="DinF"/>
    <property type="match status" value="1"/>
</dbReference>
<reference evidence="8 9" key="1">
    <citation type="submission" date="2020-04" db="EMBL/GenBank/DDBJ databases">
        <title>Ramlibacter sp. G-1-2-2 isolated from soil.</title>
        <authorList>
            <person name="Dahal R.H."/>
        </authorList>
    </citation>
    <scope>NUCLEOTIDE SEQUENCE [LARGE SCALE GENOMIC DNA]</scope>
    <source>
        <strain evidence="8 9">G-1-2-2</strain>
    </source>
</reference>
<sequence length="477" mass="51242">MRRDKVPIQRQQLLLTGSIPRALLSLAVPIILANLLQTGYQLTDAFWVGRLGASAVASISVSMPVTFLVIALGSGLAMAGATLSAQYMGAGRQDMVNHVAAQTMLMVVLTSVLFGGLGYFLAPQLLHLLGVAPDVFANALGFLRVSFVGIIFVFTYAMFQALMRGVGQTRVPLLIVAGTVLLNFLLDPLLIFGWGPIPGYGVMGAALATLTTQALAAIAGVFIFLRGRHGIHLQWRGFLPDWEYIKRAFFLGIPGSLELSTRALGLMVMSFLVASFGTLTIAAYGVGSNILQVVTIPVMGLSMAVSTLVGQNMGAGNVDRAGQAARLGAVISFVLLTVAGIVAWFAAPLLIAFFVPRDADVIREGAKFLRVMCLAWGCIGVQLCIVAAFRASGNMLMAMVIAMVSQWMVQFPLAYVLGKHTELHEQGLWWSFPVTNVIVALVSLAWFARGSWKRTRLTEEDAQITQVTDNAYTEEGR</sequence>
<keyword evidence="9" id="KW-1185">Reference proteome</keyword>
<organism evidence="8 9">
    <name type="scientific">Ramlibacter agri</name>
    <dbReference type="NCBI Taxonomy" id="2728837"/>
    <lineage>
        <taxon>Bacteria</taxon>
        <taxon>Pseudomonadati</taxon>
        <taxon>Pseudomonadota</taxon>
        <taxon>Betaproteobacteria</taxon>
        <taxon>Burkholderiales</taxon>
        <taxon>Comamonadaceae</taxon>
        <taxon>Ramlibacter</taxon>
    </lineage>
</organism>
<evidence type="ECO:0000313" key="9">
    <source>
        <dbReference type="Proteomes" id="UP000541185"/>
    </source>
</evidence>
<name>A0A848H932_9BURK</name>
<dbReference type="InterPro" id="IPR052031">
    <property type="entry name" value="Membrane_Transporter-Flippase"/>
</dbReference>
<evidence type="ECO:0000256" key="1">
    <source>
        <dbReference type="ARBA" id="ARBA00004429"/>
    </source>
</evidence>
<dbReference type="RefSeq" id="WP_169421310.1">
    <property type="nucleotide sequence ID" value="NZ_JABBFX010000003.1"/>
</dbReference>
<evidence type="ECO:0000256" key="6">
    <source>
        <dbReference type="ARBA" id="ARBA00023136"/>
    </source>
</evidence>
<keyword evidence="2" id="KW-0813">Transport</keyword>
<dbReference type="PANTHER" id="PTHR43549">
    <property type="entry name" value="MULTIDRUG RESISTANCE PROTEIN YPNP-RELATED"/>
    <property type="match status" value="1"/>
</dbReference>
<feature type="transmembrane region" description="Helical" evidence="7">
    <location>
        <begin position="141"/>
        <end position="159"/>
    </location>
</feature>
<dbReference type="Pfam" id="PF01554">
    <property type="entry name" value="MatE"/>
    <property type="match status" value="2"/>
</dbReference>
<dbReference type="CDD" id="cd13142">
    <property type="entry name" value="MATE_like_12"/>
    <property type="match status" value="1"/>
</dbReference>
<protein>
    <submittedName>
        <fullName evidence="8">MATE family efflux transporter</fullName>
    </submittedName>
</protein>
<feature type="transmembrane region" description="Helical" evidence="7">
    <location>
        <begin position="290"/>
        <end position="309"/>
    </location>
</feature>
<feature type="transmembrane region" description="Helical" evidence="7">
    <location>
        <begin position="368"/>
        <end position="389"/>
    </location>
</feature>
<dbReference type="PANTHER" id="PTHR43549:SF2">
    <property type="entry name" value="MULTIDRUG RESISTANCE PROTEIN NORM-RELATED"/>
    <property type="match status" value="1"/>
</dbReference>